<dbReference type="Gene3D" id="1.50.40.10">
    <property type="entry name" value="Mitochondrial carrier domain"/>
    <property type="match status" value="1"/>
</dbReference>
<comment type="similarity">
    <text evidence="2 11">Belongs to the mitochondrial carrier (TC 2.A.29) family.</text>
</comment>
<reference evidence="12" key="1">
    <citation type="submission" date="2022-11" db="EMBL/GenBank/DDBJ databases">
        <authorList>
            <person name="Hyden B.L."/>
            <person name="Feng K."/>
            <person name="Yates T."/>
            <person name="Jawdy S."/>
            <person name="Smart L.B."/>
            <person name="Muchero W."/>
        </authorList>
    </citation>
    <scope>NUCLEOTIDE SEQUENCE</scope>
    <source>
        <tissue evidence="12">Shoot tip</tissue>
    </source>
</reference>
<evidence type="ECO:0000256" key="7">
    <source>
        <dbReference type="ARBA" id="ARBA00022989"/>
    </source>
</evidence>
<dbReference type="PROSITE" id="PS50920">
    <property type="entry name" value="SOLCAR"/>
    <property type="match status" value="3"/>
</dbReference>
<keyword evidence="8" id="KW-0496">Mitochondrion</keyword>
<evidence type="ECO:0000256" key="2">
    <source>
        <dbReference type="ARBA" id="ARBA00006375"/>
    </source>
</evidence>
<feature type="repeat" description="Solcar" evidence="10">
    <location>
        <begin position="256"/>
        <end position="346"/>
    </location>
</feature>
<keyword evidence="5" id="KW-0677">Repeat</keyword>
<keyword evidence="6" id="KW-0999">Mitochondrion inner membrane</keyword>
<dbReference type="InterPro" id="IPR018108">
    <property type="entry name" value="MCP_transmembrane"/>
</dbReference>
<dbReference type="PRINTS" id="PR00926">
    <property type="entry name" value="MITOCARRIER"/>
</dbReference>
<keyword evidence="4 10" id="KW-0812">Transmembrane</keyword>
<evidence type="ECO:0000313" key="13">
    <source>
        <dbReference type="Proteomes" id="UP001151532"/>
    </source>
</evidence>
<evidence type="ECO:0000256" key="3">
    <source>
        <dbReference type="ARBA" id="ARBA00022448"/>
    </source>
</evidence>
<proteinExistence type="inferred from homology"/>
<keyword evidence="9 10" id="KW-0472">Membrane</keyword>
<keyword evidence="3 11" id="KW-0813">Transport</keyword>
<evidence type="ECO:0000256" key="1">
    <source>
        <dbReference type="ARBA" id="ARBA00004448"/>
    </source>
</evidence>
<evidence type="ECO:0000313" key="12">
    <source>
        <dbReference type="EMBL" id="KAJ6718302.1"/>
    </source>
</evidence>
<dbReference type="SUPFAM" id="SSF103506">
    <property type="entry name" value="Mitochondrial carrier"/>
    <property type="match status" value="1"/>
</dbReference>
<evidence type="ECO:0000256" key="5">
    <source>
        <dbReference type="ARBA" id="ARBA00022737"/>
    </source>
</evidence>
<dbReference type="InterPro" id="IPR002067">
    <property type="entry name" value="MCP"/>
</dbReference>
<evidence type="ECO:0000256" key="6">
    <source>
        <dbReference type="ARBA" id="ARBA00022792"/>
    </source>
</evidence>
<comment type="caution">
    <text evidence="12">The sequence shown here is derived from an EMBL/GenBank/DDBJ whole genome shotgun (WGS) entry which is preliminary data.</text>
</comment>
<dbReference type="GO" id="GO:0005743">
    <property type="term" value="C:mitochondrial inner membrane"/>
    <property type="evidence" value="ECO:0007669"/>
    <property type="project" value="UniProtKB-SubCell"/>
</dbReference>
<dbReference type="PANTHER" id="PTHR45618">
    <property type="entry name" value="MITOCHONDRIAL DICARBOXYLATE CARRIER-RELATED"/>
    <property type="match status" value="1"/>
</dbReference>
<keyword evidence="7" id="KW-1133">Transmembrane helix</keyword>
<dbReference type="OrthoDB" id="756301at2759"/>
<dbReference type="Pfam" id="PF00153">
    <property type="entry name" value="Mito_carr"/>
    <property type="match status" value="3"/>
</dbReference>
<name>A0A9Q0Z1W7_SALPP</name>
<reference evidence="12" key="2">
    <citation type="journal article" date="2023" name="Int. J. Mol. Sci.">
        <title>De Novo Assembly and Annotation of 11 Diverse Shrub Willow (Salix) Genomes Reveals Novel Gene Organization in Sex-Linked Regions.</title>
        <authorList>
            <person name="Hyden B."/>
            <person name="Feng K."/>
            <person name="Yates T.B."/>
            <person name="Jawdy S."/>
            <person name="Cereghino C."/>
            <person name="Smart L.B."/>
            <person name="Muchero W."/>
        </authorList>
    </citation>
    <scope>NUCLEOTIDE SEQUENCE</scope>
    <source>
        <tissue evidence="12">Shoot tip</tissue>
    </source>
</reference>
<evidence type="ECO:0000256" key="8">
    <source>
        <dbReference type="ARBA" id="ARBA00023128"/>
    </source>
</evidence>
<comment type="subcellular location">
    <subcellularLocation>
        <location evidence="1">Mitochondrion inner membrane</location>
        <topology evidence="1">Multi-pass membrane protein</topology>
    </subcellularLocation>
</comment>
<keyword evidence="13" id="KW-1185">Reference proteome</keyword>
<dbReference type="EMBL" id="JAPFFK010000014">
    <property type="protein sequence ID" value="KAJ6718302.1"/>
    <property type="molecule type" value="Genomic_DNA"/>
</dbReference>
<dbReference type="AlphaFoldDB" id="A0A9Q0Z1W7"/>
<feature type="repeat" description="Solcar" evidence="10">
    <location>
        <begin position="58"/>
        <end position="140"/>
    </location>
</feature>
<dbReference type="FunFam" id="1.50.40.10:FF:000062">
    <property type="entry name" value="mitochondrial uncoupling protein 3"/>
    <property type="match status" value="1"/>
</dbReference>
<evidence type="ECO:0000256" key="11">
    <source>
        <dbReference type="RuleBase" id="RU000488"/>
    </source>
</evidence>
<protein>
    <submittedName>
        <fullName evidence="12">MITOCHONDRIAL DICARBOXYLATE CARRIER-RELATED</fullName>
    </submittedName>
</protein>
<sequence>MKNAPLLKKKENEVLSDRFGYICSKIGHLLLLGEIHQFLSSPSPMSESHGHQQPQTHTKILLTSLSAMVAETATFPIDLTKTRLQLHSSTTKPTNAFRVASEIIRQHGPLGFYQGLSPAILRHLLYTPIRIVGYENLRYLVAVDNEVAGGGGGSVSLSTKALLGGLSGVIAQVVASPADLVKVRMQADGRIVNLGLQPRYSGPFDAFSKIVKEEGFGGLWKGVLPNIQRAFLVNMGELACYDHAKRFIIQNHISADNMYAHTLASIMSGLSATALSCPADVVKTRMMNQEASKDGKVVYQSSYDCLVKTVRIEGLKALWKGFFPTWARLGPWQFVFWVTYEKFRHAAGLSSF</sequence>
<dbReference type="InterPro" id="IPR050391">
    <property type="entry name" value="Mito_Metabolite_Transporter"/>
</dbReference>
<dbReference type="InterPro" id="IPR023395">
    <property type="entry name" value="MCP_dom_sf"/>
</dbReference>
<evidence type="ECO:0000256" key="4">
    <source>
        <dbReference type="ARBA" id="ARBA00022692"/>
    </source>
</evidence>
<organism evidence="12 13">
    <name type="scientific">Salix purpurea</name>
    <name type="common">Purple osier willow</name>
    <dbReference type="NCBI Taxonomy" id="77065"/>
    <lineage>
        <taxon>Eukaryota</taxon>
        <taxon>Viridiplantae</taxon>
        <taxon>Streptophyta</taxon>
        <taxon>Embryophyta</taxon>
        <taxon>Tracheophyta</taxon>
        <taxon>Spermatophyta</taxon>
        <taxon>Magnoliopsida</taxon>
        <taxon>eudicotyledons</taxon>
        <taxon>Gunneridae</taxon>
        <taxon>Pentapetalae</taxon>
        <taxon>rosids</taxon>
        <taxon>fabids</taxon>
        <taxon>Malpighiales</taxon>
        <taxon>Salicaceae</taxon>
        <taxon>Saliceae</taxon>
        <taxon>Salix</taxon>
    </lineage>
</organism>
<accession>A0A9Q0Z1W7</accession>
<evidence type="ECO:0000256" key="9">
    <source>
        <dbReference type="ARBA" id="ARBA00023136"/>
    </source>
</evidence>
<dbReference type="Proteomes" id="UP001151532">
    <property type="component" value="Chromosome 10"/>
</dbReference>
<feature type="repeat" description="Solcar" evidence="10">
    <location>
        <begin position="159"/>
        <end position="247"/>
    </location>
</feature>
<gene>
    <name evidence="12" type="ORF">OIU79_006254</name>
</gene>
<evidence type="ECO:0000256" key="10">
    <source>
        <dbReference type="PROSITE-ProRule" id="PRU00282"/>
    </source>
</evidence>
<dbReference type="GO" id="GO:0022857">
    <property type="term" value="F:transmembrane transporter activity"/>
    <property type="evidence" value="ECO:0007669"/>
    <property type="project" value="UniProtKB-ARBA"/>
</dbReference>